<comment type="caution">
    <text evidence="1">The sequence shown here is derived from an EMBL/GenBank/DDBJ whole genome shotgun (WGS) entry which is preliminary data.</text>
</comment>
<proteinExistence type="predicted"/>
<sequence>MAVKRRILVTQLLSQLKGCLRLENSSKLLDQIRTSSNYSEFRNLTGIDKDQIKESVLLRAGGLSFKTPVMSEDEKPIGSIKFDMIKSIYLKKLELNPSGRLLLAKSVRSKEERDLKPCQHTTSSASTSPSILNTGRNSTTATTTGPSSQTNPSELSGSTSNPLVQRCMKELDPRHYTHTELDTQVPQTVLLKTDLTKIQAAATITDTIVIPPFNQKAKPNTS</sequence>
<name>A0ACC0E402_9BASI</name>
<keyword evidence="2" id="KW-1185">Reference proteome</keyword>
<protein>
    <submittedName>
        <fullName evidence="1">Uncharacterized protein</fullName>
    </submittedName>
</protein>
<gene>
    <name evidence="1" type="ORF">MJO28_010117</name>
</gene>
<evidence type="ECO:0000313" key="1">
    <source>
        <dbReference type="EMBL" id="KAI7944422.1"/>
    </source>
</evidence>
<dbReference type="EMBL" id="CM045874">
    <property type="protein sequence ID" value="KAI7944422.1"/>
    <property type="molecule type" value="Genomic_DNA"/>
</dbReference>
<dbReference type="Proteomes" id="UP001060170">
    <property type="component" value="Chromosome 10"/>
</dbReference>
<reference evidence="2" key="1">
    <citation type="journal article" date="2018" name="BMC Genomics">
        <title>Genomic insights into host adaptation between the wheat stripe rust pathogen (Puccinia striiformis f. sp. tritici) and the barley stripe rust pathogen (Puccinia striiformis f. sp. hordei).</title>
        <authorList>
            <person name="Xia C."/>
            <person name="Wang M."/>
            <person name="Yin C."/>
            <person name="Cornejo O.E."/>
            <person name="Hulbert S.H."/>
            <person name="Chen X."/>
        </authorList>
    </citation>
    <scope>NUCLEOTIDE SEQUENCE [LARGE SCALE GENOMIC DNA]</scope>
    <source>
        <strain evidence="2">93-210</strain>
    </source>
</reference>
<reference evidence="1 2" key="3">
    <citation type="journal article" date="2022" name="Microbiol. Spectr.">
        <title>Folding features and dynamics of 3D genome architecture in plant fungal pathogens.</title>
        <authorList>
            <person name="Xia C."/>
        </authorList>
    </citation>
    <scope>NUCLEOTIDE SEQUENCE [LARGE SCALE GENOMIC DNA]</scope>
    <source>
        <strain evidence="1 2">93-210</strain>
    </source>
</reference>
<organism evidence="1 2">
    <name type="scientific">Puccinia striiformis f. sp. tritici</name>
    <dbReference type="NCBI Taxonomy" id="168172"/>
    <lineage>
        <taxon>Eukaryota</taxon>
        <taxon>Fungi</taxon>
        <taxon>Dikarya</taxon>
        <taxon>Basidiomycota</taxon>
        <taxon>Pucciniomycotina</taxon>
        <taxon>Pucciniomycetes</taxon>
        <taxon>Pucciniales</taxon>
        <taxon>Pucciniaceae</taxon>
        <taxon>Puccinia</taxon>
    </lineage>
</organism>
<evidence type="ECO:0000313" key="2">
    <source>
        <dbReference type="Proteomes" id="UP001060170"/>
    </source>
</evidence>
<reference evidence="2" key="2">
    <citation type="journal article" date="2018" name="Mol. Plant Microbe Interact.">
        <title>Genome sequence resources for the wheat stripe rust pathogen (Puccinia striiformis f. sp. tritici) and the barley stripe rust pathogen (Puccinia striiformis f. sp. hordei).</title>
        <authorList>
            <person name="Xia C."/>
            <person name="Wang M."/>
            <person name="Yin C."/>
            <person name="Cornejo O.E."/>
            <person name="Hulbert S.H."/>
            <person name="Chen X."/>
        </authorList>
    </citation>
    <scope>NUCLEOTIDE SEQUENCE [LARGE SCALE GENOMIC DNA]</scope>
    <source>
        <strain evidence="2">93-210</strain>
    </source>
</reference>
<accession>A0ACC0E402</accession>